<name>A0AAW0EL11_9TRYP</name>
<keyword evidence="2 6" id="KW-0812">Transmembrane</keyword>
<evidence type="ECO:0000313" key="7">
    <source>
        <dbReference type="EMBL" id="KAK7194346.1"/>
    </source>
</evidence>
<feature type="transmembrane region" description="Helical" evidence="6">
    <location>
        <begin position="246"/>
        <end position="264"/>
    </location>
</feature>
<evidence type="ECO:0000256" key="1">
    <source>
        <dbReference type="ARBA" id="ARBA00004141"/>
    </source>
</evidence>
<keyword evidence="8" id="KW-1185">Reference proteome</keyword>
<keyword evidence="3 6" id="KW-1133">Transmembrane helix</keyword>
<evidence type="ECO:0000313" key="8">
    <source>
        <dbReference type="Proteomes" id="UP001430356"/>
    </source>
</evidence>
<feature type="transmembrane region" description="Helical" evidence="6">
    <location>
        <begin position="276"/>
        <end position="296"/>
    </location>
</feature>
<dbReference type="AlphaFoldDB" id="A0AAW0EL11"/>
<evidence type="ECO:0000256" key="3">
    <source>
        <dbReference type="ARBA" id="ARBA00022989"/>
    </source>
</evidence>
<dbReference type="PANTHER" id="PTHR14856:SF9">
    <property type="entry name" value="PQ-LOOP REPEAT-CONTAINING PROTEIN 1"/>
    <property type="match status" value="1"/>
</dbReference>
<dbReference type="InterPro" id="IPR052241">
    <property type="entry name" value="SLC66/Scramblase_ANY1"/>
</dbReference>
<dbReference type="GO" id="GO:0045332">
    <property type="term" value="P:phospholipid translocation"/>
    <property type="evidence" value="ECO:0007669"/>
    <property type="project" value="TreeGrafter"/>
</dbReference>
<protein>
    <submittedName>
        <fullName evidence="7">PQ loop repeat</fullName>
    </submittedName>
</protein>
<dbReference type="GO" id="GO:0005829">
    <property type="term" value="C:cytosol"/>
    <property type="evidence" value="ECO:0007669"/>
    <property type="project" value="GOC"/>
</dbReference>
<dbReference type="Proteomes" id="UP001430356">
    <property type="component" value="Unassembled WGS sequence"/>
</dbReference>
<keyword evidence="4 6" id="KW-0472">Membrane</keyword>
<feature type="transmembrane region" description="Helical" evidence="6">
    <location>
        <begin position="214"/>
        <end position="234"/>
    </location>
</feature>
<sequence length="368" mass="38972">MEVLKVCFEVALVFAPHIGYVSQYMEIDRSRSFAGYAPVVSLILLTSNTLRVYYYIGNHFLFALLCQAVVGIAVHGALLWKVLEVQAQQLPNHQVDDMYYREYGAAAIAAPSSGEAGLTTSGSTQVAGAPAAAKGSSSGEADAAAASSSHAAAAAAAAMWQTPAGEARSGYYDGDASPAASGGACGALEACLRVLFRLEDGIESRLLRHTPLQFVCSYVVTAAVVLATVLLYYVSIGRVWGSAAEVVGYTALGIEALLVLPQILRNARRRSTEGLTMLLILTWVGGDVVKVIYFVYAEQALAFIVCGAFQIGLDVVVVAQLIYYRFLVRSRGDSSVVIHGDDDEHYGDGAGDVPRSREAAGTSDPNLL</sequence>
<organism evidence="7 8">
    <name type="scientific">Novymonas esmeraldas</name>
    <dbReference type="NCBI Taxonomy" id="1808958"/>
    <lineage>
        <taxon>Eukaryota</taxon>
        <taxon>Discoba</taxon>
        <taxon>Euglenozoa</taxon>
        <taxon>Kinetoplastea</taxon>
        <taxon>Metakinetoplastina</taxon>
        <taxon>Trypanosomatida</taxon>
        <taxon>Trypanosomatidae</taxon>
        <taxon>Novymonas</taxon>
    </lineage>
</organism>
<feature type="transmembrane region" description="Helical" evidence="6">
    <location>
        <begin position="60"/>
        <end position="80"/>
    </location>
</feature>
<evidence type="ECO:0000256" key="6">
    <source>
        <dbReference type="SAM" id="Phobius"/>
    </source>
</evidence>
<reference evidence="7 8" key="1">
    <citation type="journal article" date="2021" name="MBio">
        <title>A New Model Trypanosomatid, Novymonas esmeraldas: Genomic Perception of Its 'Candidatus Pandoraea novymonadis' Endosymbiont.</title>
        <authorList>
            <person name="Zakharova A."/>
            <person name="Saura A."/>
            <person name="Butenko A."/>
            <person name="Podesvova L."/>
            <person name="Warmusova S."/>
            <person name="Kostygov A.Y."/>
            <person name="Nenarokova A."/>
            <person name="Lukes J."/>
            <person name="Opperdoes F.R."/>
            <person name="Yurchenko V."/>
        </authorList>
    </citation>
    <scope>NUCLEOTIDE SEQUENCE [LARGE SCALE GENOMIC DNA]</scope>
    <source>
        <strain evidence="7 8">E262AT.01</strain>
    </source>
</reference>
<dbReference type="GO" id="GO:0005768">
    <property type="term" value="C:endosome"/>
    <property type="evidence" value="ECO:0007669"/>
    <property type="project" value="TreeGrafter"/>
</dbReference>
<comment type="subcellular location">
    <subcellularLocation>
        <location evidence="1">Membrane</location>
        <topology evidence="1">Multi-pass membrane protein</topology>
    </subcellularLocation>
</comment>
<evidence type="ECO:0000256" key="2">
    <source>
        <dbReference type="ARBA" id="ARBA00022692"/>
    </source>
</evidence>
<dbReference type="GO" id="GO:0005802">
    <property type="term" value="C:trans-Golgi network"/>
    <property type="evidence" value="ECO:0007669"/>
    <property type="project" value="TreeGrafter"/>
</dbReference>
<proteinExistence type="predicted"/>
<accession>A0AAW0EL11</accession>
<dbReference type="SMART" id="SM00679">
    <property type="entry name" value="CTNS"/>
    <property type="match status" value="1"/>
</dbReference>
<dbReference type="PANTHER" id="PTHR14856">
    <property type="entry name" value="PQ-LOOP REPEAT-CONTAINING PROTEIN 1-LIKE PROTEIN"/>
    <property type="match status" value="1"/>
</dbReference>
<dbReference type="GO" id="GO:0016020">
    <property type="term" value="C:membrane"/>
    <property type="evidence" value="ECO:0007669"/>
    <property type="project" value="UniProtKB-SubCell"/>
</dbReference>
<dbReference type="EMBL" id="JAECZO010000035">
    <property type="protein sequence ID" value="KAK7194346.1"/>
    <property type="molecule type" value="Genomic_DNA"/>
</dbReference>
<feature type="transmembrane region" description="Helical" evidence="6">
    <location>
        <begin position="33"/>
        <end position="54"/>
    </location>
</feature>
<evidence type="ECO:0000256" key="4">
    <source>
        <dbReference type="ARBA" id="ARBA00023136"/>
    </source>
</evidence>
<dbReference type="Gene3D" id="1.20.1280.290">
    <property type="match status" value="1"/>
</dbReference>
<comment type="caution">
    <text evidence="7">The sequence shown here is derived from an EMBL/GenBank/DDBJ whole genome shotgun (WGS) entry which is preliminary data.</text>
</comment>
<gene>
    <name evidence="7" type="ORF">NESM_000349900</name>
</gene>
<feature type="region of interest" description="Disordered" evidence="5">
    <location>
        <begin position="339"/>
        <end position="368"/>
    </location>
</feature>
<dbReference type="FunFam" id="1.20.1280.290:FF:000005">
    <property type="entry name" value="PQ-loop repeat-containing protein 1"/>
    <property type="match status" value="1"/>
</dbReference>
<dbReference type="InterPro" id="IPR006603">
    <property type="entry name" value="PQ-loop_rpt"/>
</dbReference>
<feature type="transmembrane region" description="Helical" evidence="6">
    <location>
        <begin position="302"/>
        <end position="324"/>
    </location>
</feature>
<dbReference type="Pfam" id="PF04193">
    <property type="entry name" value="PQ-loop"/>
    <property type="match status" value="1"/>
</dbReference>
<evidence type="ECO:0000256" key="5">
    <source>
        <dbReference type="SAM" id="MobiDB-lite"/>
    </source>
</evidence>
<dbReference type="GO" id="GO:0042147">
    <property type="term" value="P:retrograde transport, endosome to Golgi"/>
    <property type="evidence" value="ECO:0007669"/>
    <property type="project" value="TreeGrafter"/>
</dbReference>